<dbReference type="Proteomes" id="UP000255201">
    <property type="component" value="Unassembled WGS sequence"/>
</dbReference>
<evidence type="ECO:0000256" key="1">
    <source>
        <dbReference type="SAM" id="MobiDB-lite"/>
    </source>
</evidence>
<dbReference type="EMBL" id="UFZL01000007">
    <property type="protein sequence ID" value="STE82369.1"/>
    <property type="molecule type" value="Genomic_DNA"/>
</dbReference>
<proteinExistence type="predicted"/>
<gene>
    <name evidence="2" type="ORF">NCTC10764_06448</name>
</gene>
<feature type="region of interest" description="Disordered" evidence="1">
    <location>
        <begin position="47"/>
        <end position="66"/>
    </location>
</feature>
<organism evidence="2 3">
    <name type="scientific">Escherichia coli</name>
    <dbReference type="NCBI Taxonomy" id="562"/>
    <lineage>
        <taxon>Bacteria</taxon>
        <taxon>Pseudomonadati</taxon>
        <taxon>Pseudomonadota</taxon>
        <taxon>Gammaproteobacteria</taxon>
        <taxon>Enterobacterales</taxon>
        <taxon>Enterobacteriaceae</taxon>
        <taxon>Escherichia</taxon>
    </lineage>
</organism>
<accession>A0A376KI28</accession>
<dbReference type="AlphaFoldDB" id="A0A376KI28"/>
<name>A0A376KI28_ECOLX</name>
<evidence type="ECO:0000313" key="3">
    <source>
        <dbReference type="Proteomes" id="UP000255201"/>
    </source>
</evidence>
<protein>
    <submittedName>
        <fullName evidence="2">Uncharacterized protein</fullName>
    </submittedName>
</protein>
<evidence type="ECO:0000313" key="2">
    <source>
        <dbReference type="EMBL" id="STE82369.1"/>
    </source>
</evidence>
<sequence length="66" mass="7137">MIFPLWGSGMAWNDELFMPCNINHGALRPTFLSGGSVSEKVNKTSLIHDAGVQEDTEGPCSREGLS</sequence>
<reference evidence="2 3" key="1">
    <citation type="submission" date="2018-06" db="EMBL/GenBank/DDBJ databases">
        <authorList>
            <consortium name="Pathogen Informatics"/>
            <person name="Doyle S."/>
        </authorList>
    </citation>
    <scope>NUCLEOTIDE SEQUENCE [LARGE SCALE GENOMIC DNA]</scope>
    <source>
        <strain evidence="2 3">NCTC10764</strain>
    </source>
</reference>